<sequence length="185" mass="20439">MAETRDVRAEALSAARRQFAAGKPLDVNALATELGVDRTTLFRRAGNRDTITGDVLDSLARRTWRMGLAECGGSGASRVVDVLTYHARATIETEFFRAYLTREPQKALCILTTGLGPIQGTMVESVRRLIEAEIPEQIRPDLPVEDMAYLLVRVGESFIYNDLLTGGTPDAEKARLAFRLILSRD</sequence>
<comment type="caution">
    <text evidence="1">The sequence shown here is derived from an EMBL/GenBank/DDBJ whole genome shotgun (WGS) entry which is preliminary data.</text>
</comment>
<dbReference type="EMBL" id="JAECSB010000097">
    <property type="protein sequence ID" value="MBH5147231.1"/>
    <property type="molecule type" value="Genomic_DNA"/>
</dbReference>
<gene>
    <name evidence="1" type="ORF">I3517_31975</name>
</gene>
<accession>A0A0E3VCD9</accession>
<name>A0A0E3VCD9_RHOER</name>
<evidence type="ECO:0000313" key="1">
    <source>
        <dbReference type="EMBL" id="MBH5147231.1"/>
    </source>
</evidence>
<organism evidence="1 2">
    <name type="scientific">Rhodococcus erythropolis</name>
    <name type="common">Arthrobacter picolinophilus</name>
    <dbReference type="NCBI Taxonomy" id="1833"/>
    <lineage>
        <taxon>Bacteria</taxon>
        <taxon>Bacillati</taxon>
        <taxon>Actinomycetota</taxon>
        <taxon>Actinomycetes</taxon>
        <taxon>Mycobacteriales</taxon>
        <taxon>Nocardiaceae</taxon>
        <taxon>Rhodococcus</taxon>
        <taxon>Rhodococcus erythropolis group</taxon>
    </lineage>
</organism>
<keyword evidence="2" id="KW-1185">Reference proteome</keyword>
<dbReference type="KEGG" id="reb:XU06_15145"/>
<dbReference type="GeneID" id="57486820"/>
<dbReference type="SUPFAM" id="SSF53774">
    <property type="entry name" value="Glutaminase/Asparaginase"/>
    <property type="match status" value="1"/>
</dbReference>
<dbReference type="AlphaFoldDB" id="A0A0E3VCD9"/>
<dbReference type="Proteomes" id="UP000627573">
    <property type="component" value="Unassembled WGS sequence"/>
</dbReference>
<evidence type="ECO:0000313" key="2">
    <source>
        <dbReference type="Proteomes" id="UP000627573"/>
    </source>
</evidence>
<protein>
    <submittedName>
        <fullName evidence="1">TetR/AcrR family transcriptional regulator</fullName>
    </submittedName>
</protein>
<dbReference type="Gene3D" id="1.10.357.10">
    <property type="entry name" value="Tetracycline Repressor, domain 2"/>
    <property type="match status" value="1"/>
</dbReference>
<dbReference type="InterPro" id="IPR036152">
    <property type="entry name" value="Asp/glu_Ase-like_sf"/>
</dbReference>
<dbReference type="Pfam" id="PF18598">
    <property type="entry name" value="TetR_C_36"/>
    <property type="match status" value="1"/>
</dbReference>
<proteinExistence type="predicted"/>
<dbReference type="InterPro" id="IPR041485">
    <property type="entry name" value="TetR_C_36"/>
</dbReference>
<reference evidence="1 2" key="1">
    <citation type="submission" date="2020-12" db="EMBL/GenBank/DDBJ databases">
        <title>Draft genome sequence of furan degrading bacterial strain FUR100.</title>
        <authorList>
            <person name="Woiski C."/>
        </authorList>
    </citation>
    <scope>NUCLEOTIDE SEQUENCE [LARGE SCALE GENOMIC DNA]</scope>
    <source>
        <strain evidence="1 2">FUR100</strain>
    </source>
</reference>
<dbReference type="RefSeq" id="WP_020969699.1">
    <property type="nucleotide sequence ID" value="NZ_BHXB01000001.1"/>
</dbReference>